<feature type="compositionally biased region" description="Basic residues" evidence="1">
    <location>
        <begin position="57"/>
        <end position="71"/>
    </location>
</feature>
<reference evidence="2" key="1">
    <citation type="submission" date="2020-02" db="EMBL/GenBank/DDBJ databases">
        <authorList>
            <person name="Meier V. D."/>
        </authorList>
    </citation>
    <scope>NUCLEOTIDE SEQUENCE</scope>
    <source>
        <strain evidence="2">AVDCRST_MAG27</strain>
    </source>
</reference>
<feature type="non-terminal residue" evidence="2">
    <location>
        <position position="1"/>
    </location>
</feature>
<dbReference type="EMBL" id="CADCTD010000177">
    <property type="protein sequence ID" value="CAA9284519.1"/>
    <property type="molecule type" value="Genomic_DNA"/>
</dbReference>
<feature type="non-terminal residue" evidence="2">
    <location>
        <position position="71"/>
    </location>
</feature>
<protein>
    <submittedName>
        <fullName evidence="2">Uncharacterized protein</fullName>
    </submittedName>
</protein>
<feature type="region of interest" description="Disordered" evidence="1">
    <location>
        <begin position="1"/>
        <end position="71"/>
    </location>
</feature>
<proteinExistence type="predicted"/>
<accession>A0A6J4JQF5</accession>
<evidence type="ECO:0000313" key="2">
    <source>
        <dbReference type="EMBL" id="CAA9284519.1"/>
    </source>
</evidence>
<organism evidence="2">
    <name type="scientific">uncultured Craurococcus sp</name>
    <dbReference type="NCBI Taxonomy" id="1135998"/>
    <lineage>
        <taxon>Bacteria</taxon>
        <taxon>Pseudomonadati</taxon>
        <taxon>Pseudomonadota</taxon>
        <taxon>Alphaproteobacteria</taxon>
        <taxon>Acetobacterales</taxon>
        <taxon>Acetobacteraceae</taxon>
        <taxon>Craurococcus</taxon>
        <taxon>environmental samples</taxon>
    </lineage>
</organism>
<dbReference type="AlphaFoldDB" id="A0A6J4JQF5"/>
<sequence>WRAVDTLRPPWPRPRPTRRRPRPTPRPTAPAPSARPGWPPPSAPICVGARPRPAAGRMRRPLHRPRRTRPT</sequence>
<evidence type="ECO:0000256" key="1">
    <source>
        <dbReference type="SAM" id="MobiDB-lite"/>
    </source>
</evidence>
<gene>
    <name evidence="2" type="ORF">AVDCRST_MAG27-4123</name>
</gene>
<name>A0A6J4JQF5_9PROT</name>